<name>A0A1V0SDL7_9VIRU</name>
<proteinExistence type="predicted"/>
<reference evidence="1" key="1">
    <citation type="journal article" date="2017" name="Science">
        <title>Giant viruses with an expanded complement of translation system components.</title>
        <authorList>
            <person name="Schulz F."/>
            <person name="Yutin N."/>
            <person name="Ivanova N.N."/>
            <person name="Ortega D.R."/>
            <person name="Lee T.K."/>
            <person name="Vierheilig J."/>
            <person name="Daims H."/>
            <person name="Horn M."/>
            <person name="Wagner M."/>
            <person name="Jensen G.J."/>
            <person name="Kyrpides N.C."/>
            <person name="Koonin E.V."/>
            <person name="Woyke T."/>
        </authorList>
    </citation>
    <scope>NUCLEOTIDE SEQUENCE</scope>
    <source>
        <strain evidence="1">ILV1</strain>
    </source>
</reference>
<protein>
    <submittedName>
        <fullName evidence="1">Uncharacterized protein</fullName>
    </submittedName>
</protein>
<dbReference type="EMBL" id="KY684086">
    <property type="protein sequence ID" value="ARF09724.1"/>
    <property type="molecule type" value="Genomic_DNA"/>
</dbReference>
<accession>A0A1V0SDL7</accession>
<gene>
    <name evidence="1" type="ORF">Indivirus_2_103</name>
</gene>
<dbReference type="Gene3D" id="3.40.50.300">
    <property type="entry name" value="P-loop containing nucleotide triphosphate hydrolases"/>
    <property type="match status" value="1"/>
</dbReference>
<sequence length="923" mass="106639">MSKFTEDEKLPLNQQAQFKKLNKLQWNKIEKSYEDPIIKAVLDTMQKLGSENENTTDITSDVKVCGNDIYIDNRKLLFELGLIDTDTYITTSKNKNTKNKQKNKNKKATGKLSKEDMIINNTIKHVTKNLEEVIKTFSYKKYNVSYGFHSQYAEIRLITFMYAIKFWMETKPMNLAHCYELVLGIRKTLNNIHMLKNISDQAVYDLTEMYKKFVKFCDFTYATMFEKFPRLCLMTAYDTVFTNMSIKPYSSQKSLMNSIKQNIKTGGLYCYKAMIGTGKTTFAIALSEFTKNRRMVEKASGQKSKLQLLFSCSVEPVRHQVCRMAYNQQIPFGIGVKQNDTVRVINNFSCKNDDNRILIIADLETSIELLKRDQDYILFIDEPTVGADQENHPITKAVAKLLSCAPKTTILCSATLPEPEEISEMISNFQNRHKISNDVISVCSKESLIGCELINFNGSTILPHNNCKTSNELKIVIENLKAKPFIDRLYTAPVIYKLHQRLEEFGIQNIIDLENYFSDVDTLSQTNIQMAAIILLESLLKTNNDNLIKKACIPFERIFINENDIQNSPENEDDTGFMWKQEENQKEKQDDLRPYNLDNIFTSESHRYLGGCLVTVKNPYTFAFEKSKYLRENCEPASKIIDKYMLLIEKFNQTLQKLDYIKNDDERTKKQQELQNNFKPEFSFPSYFKINTNAHLKKFAKNTIVDIKNLRYNFNLENLPFDLNVPDWVMLLLFSGVGIYDPNQQLLDQRYQDLILDMTAEGKLSFLIADDNICYGANYPFSHVIIDEEIAKSHSIGTIFQLLGRAGRVGQSWVAYGHIGDETTKRIMGYIKGNELLGISDEAYNLNKSFNIVKEENIKEELKNNNIIKLSEVTPALDKSEEFSLPQFEHNKKIQVEKSIVIEQQQTPNFTFDTVDSWESLLN</sequence>
<evidence type="ECO:0000313" key="1">
    <source>
        <dbReference type="EMBL" id="ARF09724.1"/>
    </source>
</evidence>
<dbReference type="SUPFAM" id="SSF52540">
    <property type="entry name" value="P-loop containing nucleoside triphosphate hydrolases"/>
    <property type="match status" value="1"/>
</dbReference>
<organism evidence="1">
    <name type="scientific">Indivirus ILV1</name>
    <dbReference type="NCBI Taxonomy" id="1977633"/>
    <lineage>
        <taxon>Viruses</taxon>
        <taxon>Varidnaviria</taxon>
        <taxon>Bamfordvirae</taxon>
        <taxon>Nucleocytoviricota</taxon>
        <taxon>Megaviricetes</taxon>
        <taxon>Imitervirales</taxon>
        <taxon>Mimiviridae</taxon>
        <taxon>Klosneuvirinae</taxon>
        <taxon>Indivirus</taxon>
    </lineage>
</organism>
<dbReference type="InterPro" id="IPR027417">
    <property type="entry name" value="P-loop_NTPase"/>
</dbReference>